<dbReference type="GO" id="GO:0030154">
    <property type="term" value="P:cell differentiation"/>
    <property type="evidence" value="ECO:0007669"/>
    <property type="project" value="TreeGrafter"/>
</dbReference>
<feature type="domain" description="Homeobox" evidence="8">
    <location>
        <begin position="85"/>
        <end position="145"/>
    </location>
</feature>
<keyword evidence="2 5" id="KW-0238">DNA-binding</keyword>
<evidence type="ECO:0000256" key="2">
    <source>
        <dbReference type="ARBA" id="ARBA00023125"/>
    </source>
</evidence>
<evidence type="ECO:0000313" key="10">
    <source>
        <dbReference type="Proteomes" id="UP000193218"/>
    </source>
</evidence>
<dbReference type="PROSITE" id="PS50071">
    <property type="entry name" value="HOMEOBOX_2"/>
    <property type="match status" value="1"/>
</dbReference>
<organism evidence="9 10">
    <name type="scientific">Kockovaella imperatae</name>
    <dbReference type="NCBI Taxonomy" id="4999"/>
    <lineage>
        <taxon>Eukaryota</taxon>
        <taxon>Fungi</taxon>
        <taxon>Dikarya</taxon>
        <taxon>Basidiomycota</taxon>
        <taxon>Agaricomycotina</taxon>
        <taxon>Tremellomycetes</taxon>
        <taxon>Tremellales</taxon>
        <taxon>Cuniculitremaceae</taxon>
        <taxon>Kockovaella</taxon>
    </lineage>
</organism>
<dbReference type="GO" id="GO:0005634">
    <property type="term" value="C:nucleus"/>
    <property type="evidence" value="ECO:0007669"/>
    <property type="project" value="UniProtKB-SubCell"/>
</dbReference>
<dbReference type="InterPro" id="IPR051000">
    <property type="entry name" value="Homeobox_DNA-bind_prot"/>
</dbReference>
<dbReference type="InParanoid" id="A0A1Y1ULM9"/>
<feature type="compositionally biased region" description="Low complexity" evidence="7">
    <location>
        <begin position="416"/>
        <end position="428"/>
    </location>
</feature>
<proteinExistence type="predicted"/>
<evidence type="ECO:0000259" key="8">
    <source>
        <dbReference type="PROSITE" id="PS50071"/>
    </source>
</evidence>
<keyword evidence="3 5" id="KW-0371">Homeobox</keyword>
<reference evidence="9 10" key="1">
    <citation type="submission" date="2017-03" db="EMBL/GenBank/DDBJ databases">
        <title>Widespread Adenine N6-methylation of Active Genes in Fungi.</title>
        <authorList>
            <consortium name="DOE Joint Genome Institute"/>
            <person name="Mondo S.J."/>
            <person name="Dannebaum R.O."/>
            <person name="Kuo R.C."/>
            <person name="Louie K.B."/>
            <person name="Bewick A.J."/>
            <person name="Labutti K."/>
            <person name="Haridas S."/>
            <person name="Kuo A."/>
            <person name="Salamov A."/>
            <person name="Ahrendt S.R."/>
            <person name="Lau R."/>
            <person name="Bowen B.P."/>
            <person name="Lipzen A."/>
            <person name="Sullivan W."/>
            <person name="Andreopoulos W.B."/>
            <person name="Clum A."/>
            <person name="Lindquist E."/>
            <person name="Daum C."/>
            <person name="Northen T.R."/>
            <person name="Ramamoorthy G."/>
            <person name="Schmitz R.J."/>
            <person name="Gryganskyi A."/>
            <person name="Culley D."/>
            <person name="Magnuson J."/>
            <person name="James T.Y."/>
            <person name="O'Malley M.A."/>
            <person name="Stajich J.E."/>
            <person name="Spatafora J.W."/>
            <person name="Visel A."/>
            <person name="Grigoriev I.V."/>
        </authorList>
    </citation>
    <scope>NUCLEOTIDE SEQUENCE [LARGE SCALE GENOMIC DNA]</scope>
    <source>
        <strain evidence="9 10">NRRL Y-17943</strain>
    </source>
</reference>
<feature type="region of interest" description="Disordered" evidence="7">
    <location>
        <begin position="150"/>
        <end position="178"/>
    </location>
</feature>
<evidence type="ECO:0000256" key="5">
    <source>
        <dbReference type="PROSITE-ProRule" id="PRU00108"/>
    </source>
</evidence>
<evidence type="ECO:0000256" key="4">
    <source>
        <dbReference type="ARBA" id="ARBA00023242"/>
    </source>
</evidence>
<feature type="DNA-binding region" description="Homeobox" evidence="5">
    <location>
        <begin position="87"/>
        <end position="146"/>
    </location>
</feature>
<dbReference type="GeneID" id="33559725"/>
<dbReference type="AlphaFoldDB" id="A0A1Y1ULM9"/>
<dbReference type="SUPFAM" id="SSF46689">
    <property type="entry name" value="Homeodomain-like"/>
    <property type="match status" value="1"/>
</dbReference>
<dbReference type="InterPro" id="IPR017970">
    <property type="entry name" value="Homeobox_CS"/>
</dbReference>
<comment type="caution">
    <text evidence="9">The sequence shown here is derived from an EMBL/GenBank/DDBJ whole genome shotgun (WGS) entry which is preliminary data.</text>
</comment>
<dbReference type="PROSITE" id="PS00027">
    <property type="entry name" value="HOMEOBOX_1"/>
    <property type="match status" value="1"/>
</dbReference>
<evidence type="ECO:0000256" key="1">
    <source>
        <dbReference type="ARBA" id="ARBA00004123"/>
    </source>
</evidence>
<dbReference type="Pfam" id="PF00046">
    <property type="entry name" value="Homeodomain"/>
    <property type="match status" value="1"/>
</dbReference>
<dbReference type="EMBL" id="NBSH01000003">
    <property type="protein sequence ID" value="ORX38889.1"/>
    <property type="molecule type" value="Genomic_DNA"/>
</dbReference>
<evidence type="ECO:0000256" key="6">
    <source>
        <dbReference type="RuleBase" id="RU000682"/>
    </source>
</evidence>
<dbReference type="STRING" id="4999.A0A1Y1ULM9"/>
<keyword evidence="10" id="KW-1185">Reference proteome</keyword>
<feature type="region of interest" description="Disordered" evidence="7">
    <location>
        <begin position="415"/>
        <end position="465"/>
    </location>
</feature>
<dbReference type="SMART" id="SM00389">
    <property type="entry name" value="HOX"/>
    <property type="match status" value="1"/>
</dbReference>
<evidence type="ECO:0000256" key="7">
    <source>
        <dbReference type="SAM" id="MobiDB-lite"/>
    </source>
</evidence>
<dbReference type="CDD" id="cd00086">
    <property type="entry name" value="homeodomain"/>
    <property type="match status" value="1"/>
</dbReference>
<dbReference type="InterPro" id="IPR001356">
    <property type="entry name" value="HD"/>
</dbReference>
<evidence type="ECO:0000256" key="3">
    <source>
        <dbReference type="ARBA" id="ARBA00023155"/>
    </source>
</evidence>
<evidence type="ECO:0000313" key="9">
    <source>
        <dbReference type="EMBL" id="ORX38889.1"/>
    </source>
</evidence>
<dbReference type="Proteomes" id="UP000193218">
    <property type="component" value="Unassembled WGS sequence"/>
</dbReference>
<name>A0A1Y1ULM9_9TREE</name>
<feature type="compositionally biased region" description="Polar residues" evidence="7">
    <location>
        <begin position="1"/>
        <end position="11"/>
    </location>
</feature>
<dbReference type="InterPro" id="IPR009057">
    <property type="entry name" value="Homeodomain-like_sf"/>
</dbReference>
<dbReference type="PANTHER" id="PTHR24324:SF5">
    <property type="entry name" value="HEMATOPOIETICALLY-EXPRESSED HOMEOBOX PROTEIN HHEX"/>
    <property type="match status" value="1"/>
</dbReference>
<comment type="subcellular location">
    <subcellularLocation>
        <location evidence="1 5 6">Nucleus</location>
    </subcellularLocation>
</comment>
<gene>
    <name evidence="9" type="ORF">BD324DRAFT_648994</name>
</gene>
<accession>A0A1Y1ULM9</accession>
<feature type="region of interest" description="Disordered" evidence="7">
    <location>
        <begin position="1"/>
        <end position="48"/>
    </location>
</feature>
<dbReference type="GO" id="GO:0000981">
    <property type="term" value="F:DNA-binding transcription factor activity, RNA polymerase II-specific"/>
    <property type="evidence" value="ECO:0007669"/>
    <property type="project" value="InterPro"/>
</dbReference>
<dbReference type="Gene3D" id="1.10.10.60">
    <property type="entry name" value="Homeodomain-like"/>
    <property type="match status" value="1"/>
</dbReference>
<dbReference type="PANTHER" id="PTHR24324">
    <property type="entry name" value="HOMEOBOX PROTEIN HHEX"/>
    <property type="match status" value="1"/>
</dbReference>
<dbReference type="OrthoDB" id="6159439at2759"/>
<sequence length="549" mass="58676">MQQFSQSSSTFAPPPQAPKQHLEPAFQQLTSPIHPTPFPNHGDRLAMPRNGAYMHMAPQGPGPMQPPQTFVGWPQPGEWEDETAPAEVKHRRRTTPDQLRVLEHWFKVNPKPDNNMREWLALELGMTKRNIQVWFQNRRAKVKSIALKERAAQEGGLRTPPKTAPAQLSNGPRPPLTGQLAPPTQVGRRVSFADADQSVAGHFAARSPGLRKGSIPYAIPEDSISPIQSRPSALHLAAMNNSRRASVPNAQTVPSGPFTPPRFTPIRGAAGEVVPVDKPLVVQDASATVAPAVAQPQYTGAPYPSGIPPFTPNGPLPSPGFQFGTHAGPAGEIPPGSWSWMPRDRIGSMASLNTYTTDGTTASEWDSDWMAAIPTGFEPDNRRASAPAELLQQLGILGLNPNVPQVNVSTVPVDPMSASSSGMGSSSSPNFYTPPFNLHPRRHSTSPASPGSESPTKYFDPPAPTAPVYQAATSLNPAFLRPNDRSISAPVIATMSPGPAIPGFNDYSIEGFGSTLSVVSEKPGTEDREDGTGYFGLSGTSVDPVNVMG</sequence>
<keyword evidence="4 5" id="KW-0539">Nucleus</keyword>
<dbReference type="RefSeq" id="XP_021872752.1">
    <property type="nucleotide sequence ID" value="XM_022017916.1"/>
</dbReference>
<dbReference type="GO" id="GO:0000978">
    <property type="term" value="F:RNA polymerase II cis-regulatory region sequence-specific DNA binding"/>
    <property type="evidence" value="ECO:0007669"/>
    <property type="project" value="TreeGrafter"/>
</dbReference>
<protein>
    <recommendedName>
        <fullName evidence="8">Homeobox domain-containing protein</fullName>
    </recommendedName>
</protein>
<feature type="compositionally biased region" description="Polar residues" evidence="7">
    <location>
        <begin position="445"/>
        <end position="455"/>
    </location>
</feature>